<gene>
    <name evidence="2" type="ORF">PHLCEN_2v2199</name>
</gene>
<keyword evidence="3" id="KW-1185">Reference proteome</keyword>
<dbReference type="Proteomes" id="UP000186601">
    <property type="component" value="Unassembled WGS sequence"/>
</dbReference>
<comment type="caution">
    <text evidence="2">The sequence shown here is derived from an EMBL/GenBank/DDBJ whole genome shotgun (WGS) entry which is preliminary data.</text>
</comment>
<reference evidence="2 3" key="1">
    <citation type="submission" date="2018-02" db="EMBL/GenBank/DDBJ databases">
        <title>Genome sequence of the basidiomycete white-rot fungus Phlebia centrifuga.</title>
        <authorList>
            <person name="Granchi Z."/>
            <person name="Peng M."/>
            <person name="de Vries R.P."/>
            <person name="Hilden K."/>
            <person name="Makela M.R."/>
            <person name="Grigoriev I."/>
            <person name="Riley R."/>
        </authorList>
    </citation>
    <scope>NUCLEOTIDE SEQUENCE [LARGE SCALE GENOMIC DNA]</scope>
    <source>
        <strain evidence="2 3">FBCC195</strain>
    </source>
</reference>
<proteinExistence type="predicted"/>
<feature type="compositionally biased region" description="Polar residues" evidence="1">
    <location>
        <begin position="25"/>
        <end position="42"/>
    </location>
</feature>
<protein>
    <submittedName>
        <fullName evidence="2">Uncharacterized protein</fullName>
    </submittedName>
</protein>
<evidence type="ECO:0000313" key="3">
    <source>
        <dbReference type="Proteomes" id="UP000186601"/>
    </source>
</evidence>
<evidence type="ECO:0000256" key="1">
    <source>
        <dbReference type="SAM" id="MobiDB-lite"/>
    </source>
</evidence>
<evidence type="ECO:0000313" key="2">
    <source>
        <dbReference type="EMBL" id="PSS32022.1"/>
    </source>
</evidence>
<dbReference type="AlphaFoldDB" id="A0A2R6RPR6"/>
<organism evidence="2 3">
    <name type="scientific">Hermanssonia centrifuga</name>
    <dbReference type="NCBI Taxonomy" id="98765"/>
    <lineage>
        <taxon>Eukaryota</taxon>
        <taxon>Fungi</taxon>
        <taxon>Dikarya</taxon>
        <taxon>Basidiomycota</taxon>
        <taxon>Agaricomycotina</taxon>
        <taxon>Agaricomycetes</taxon>
        <taxon>Polyporales</taxon>
        <taxon>Meruliaceae</taxon>
        <taxon>Hermanssonia</taxon>
    </lineage>
</organism>
<dbReference type="EMBL" id="MLYV02000203">
    <property type="protein sequence ID" value="PSS32022.1"/>
    <property type="molecule type" value="Genomic_DNA"/>
</dbReference>
<feature type="region of interest" description="Disordered" evidence="1">
    <location>
        <begin position="23"/>
        <end position="54"/>
    </location>
</feature>
<accession>A0A2R6RPR6</accession>
<sequence>MDVTTFVGSAPVVVGGTRSRISHIQFRSPQTTNVTSRGPQNDTESKLELASFAP</sequence>
<name>A0A2R6RPR6_9APHY</name>